<dbReference type="PANTHER" id="PTHR33240">
    <property type="entry name" value="OS08G0508500 PROTEIN"/>
    <property type="match status" value="1"/>
</dbReference>
<reference evidence="2 3" key="1">
    <citation type="submission" date="2019-07" db="EMBL/GenBank/DDBJ databases">
        <title>De Novo Assembly of kiwifruit Actinidia rufa.</title>
        <authorList>
            <person name="Sugita-Konishi S."/>
            <person name="Sato K."/>
            <person name="Mori E."/>
            <person name="Abe Y."/>
            <person name="Kisaki G."/>
            <person name="Hamano K."/>
            <person name="Suezawa K."/>
            <person name="Otani M."/>
            <person name="Fukuda T."/>
            <person name="Manabe T."/>
            <person name="Gomi K."/>
            <person name="Tabuchi M."/>
            <person name="Akimitsu K."/>
            <person name="Kataoka I."/>
        </authorList>
    </citation>
    <scope>NUCLEOTIDE SEQUENCE [LARGE SCALE GENOMIC DNA]</scope>
    <source>
        <strain evidence="3">cv. Fuchu</strain>
    </source>
</reference>
<proteinExistence type="predicted"/>
<keyword evidence="3" id="KW-1185">Reference proteome</keyword>
<feature type="region of interest" description="Disordered" evidence="1">
    <location>
        <begin position="42"/>
        <end position="76"/>
    </location>
</feature>
<dbReference type="PANTHER" id="PTHR33240:SF8">
    <property type="entry name" value="OS03G0439900 PROTEIN"/>
    <property type="match status" value="1"/>
</dbReference>
<dbReference type="EMBL" id="BJWL01000029">
    <property type="protein sequence ID" value="GFZ21568.1"/>
    <property type="molecule type" value="Genomic_DNA"/>
</dbReference>
<accession>A0A7J0HEU9</accession>
<dbReference type="AlphaFoldDB" id="A0A7J0HEU9"/>
<organism evidence="2 3">
    <name type="scientific">Actinidia rufa</name>
    <dbReference type="NCBI Taxonomy" id="165716"/>
    <lineage>
        <taxon>Eukaryota</taxon>
        <taxon>Viridiplantae</taxon>
        <taxon>Streptophyta</taxon>
        <taxon>Embryophyta</taxon>
        <taxon>Tracheophyta</taxon>
        <taxon>Spermatophyta</taxon>
        <taxon>Magnoliopsida</taxon>
        <taxon>eudicotyledons</taxon>
        <taxon>Gunneridae</taxon>
        <taxon>Pentapetalae</taxon>
        <taxon>asterids</taxon>
        <taxon>Ericales</taxon>
        <taxon>Actinidiaceae</taxon>
        <taxon>Actinidia</taxon>
    </lineage>
</organism>
<name>A0A7J0HEU9_9ERIC</name>
<feature type="compositionally biased region" description="Low complexity" evidence="1">
    <location>
        <begin position="60"/>
        <end position="73"/>
    </location>
</feature>
<protein>
    <submittedName>
        <fullName evidence="2">Uncharacterized protein</fullName>
    </submittedName>
</protein>
<dbReference type="OrthoDB" id="1101204at2759"/>
<dbReference type="Proteomes" id="UP000585474">
    <property type="component" value="Unassembled WGS sequence"/>
</dbReference>
<evidence type="ECO:0000313" key="3">
    <source>
        <dbReference type="Proteomes" id="UP000585474"/>
    </source>
</evidence>
<evidence type="ECO:0000313" key="2">
    <source>
        <dbReference type="EMBL" id="GFZ21568.1"/>
    </source>
</evidence>
<comment type="caution">
    <text evidence="2">The sequence shown here is derived from an EMBL/GenBank/DDBJ whole genome shotgun (WGS) entry which is preliminary data.</text>
</comment>
<evidence type="ECO:0000256" key="1">
    <source>
        <dbReference type="SAM" id="MobiDB-lite"/>
    </source>
</evidence>
<sequence>MANTSQASDLEGIHGDMHGITKQIKIMNEINARLVQHLATNNPLPPAAPIPEDVDRSHRSCQSSDQDSQCRHSTSAHEDFVKWPGKIKTNPLQRNRNKYCEFHKDHGHNTEDYFQLREQIVNLIKRGYLRKFVADRLRHDSLERGYADNMPTISDIPTIHGGFRPGGCSISSPKSTLERLIDEHRRNGSSADILFISAFDKMKIRRDRLHLFYTPIVGFRGSSISPLGWIKLPLTLEAEPYQTIVWQDFIVVDCPSPYNSILDCPTFRKIKAITSTYHLMMKFPTSTRIGEVQENYLAKDLRMVAYLDEVKAMLMKIKDFKIRQILRETMQRKKTLAMQLTLQPMRVSLTIFKVILPEVTISEMT</sequence>
<gene>
    <name evidence="2" type="ORF">Acr_29g0007300</name>
</gene>